<gene>
    <name evidence="8" type="ORF">EKG37_08715</name>
</gene>
<dbReference type="PANTHER" id="PTHR48105">
    <property type="entry name" value="THIOREDOXIN REDUCTASE 1-RELATED-RELATED"/>
    <property type="match status" value="1"/>
</dbReference>
<evidence type="ECO:0000313" key="8">
    <source>
        <dbReference type="EMBL" id="RTR33129.1"/>
    </source>
</evidence>
<evidence type="ECO:0000313" key="9">
    <source>
        <dbReference type="Proteomes" id="UP000271374"/>
    </source>
</evidence>
<dbReference type="HAMAP" id="MF_01685">
    <property type="entry name" value="FENR2"/>
    <property type="match status" value="1"/>
</dbReference>
<dbReference type="OrthoDB" id="9806179at2"/>
<dbReference type="GO" id="GO:0050661">
    <property type="term" value="F:NADP binding"/>
    <property type="evidence" value="ECO:0007669"/>
    <property type="project" value="UniProtKB-UniRule"/>
</dbReference>
<sequence length="341" mass="38112">MIDRFEIGDVILKDVYDVTIIGGGPTGLFTAFYSEMRGLKTKVIEHLPQLGGKVAFFYPEKWIYDVAGLPGVTGTQLVEQLQEQAESLNPTIVLEQRVQQIEKDSDGYFHLHTDLEEHMTKTVIIAAGAGIFNMRKFTLDKAEQYEGKNLHYSIRNIEKFSGKRVVVSGGGSGAVNWAMMVSKFADKVWLVNKSDKFHASAEDHEKLLQSKVELKIPYTITDLIGNNERLETLVLKDENGGLEETLSIDDFIVHHGAQMELGQMSEWDLDFDNNKIRVDAQMATNVEGVYAAGDIVQYPNKRTLIGSGFFEGQTAVNSVKLYLEPSAPKQVYSTVVLGKRK</sequence>
<evidence type="ECO:0000256" key="2">
    <source>
        <dbReference type="ARBA" id="ARBA00022630"/>
    </source>
</evidence>
<evidence type="ECO:0000256" key="4">
    <source>
        <dbReference type="ARBA" id="ARBA00022857"/>
    </source>
</evidence>
<comment type="caution">
    <text evidence="8">The sequence shown here is derived from an EMBL/GenBank/DDBJ whole genome shotgun (WGS) entry which is preliminary data.</text>
</comment>
<dbReference type="Pfam" id="PF07992">
    <property type="entry name" value="Pyr_redox_2"/>
    <property type="match status" value="1"/>
</dbReference>
<dbReference type="EMBL" id="RXNT01000005">
    <property type="protein sequence ID" value="RTR33129.1"/>
    <property type="molecule type" value="Genomic_DNA"/>
</dbReference>
<evidence type="ECO:0000256" key="6">
    <source>
        <dbReference type="HAMAP-Rule" id="MF_01685"/>
    </source>
</evidence>
<comment type="similarity">
    <text evidence="6">Belongs to the ferredoxin--NADP reductase type 2 family.</text>
</comment>
<dbReference type="GO" id="GO:0004324">
    <property type="term" value="F:ferredoxin-NADP+ reductase activity"/>
    <property type="evidence" value="ECO:0007669"/>
    <property type="project" value="UniProtKB-UniRule"/>
</dbReference>
<feature type="binding site" evidence="6">
    <location>
        <position position="132"/>
    </location>
    <ligand>
        <name>FAD</name>
        <dbReference type="ChEBI" id="CHEBI:57692"/>
    </ligand>
</feature>
<feature type="binding site" evidence="6">
    <location>
        <position position="98"/>
    </location>
    <ligand>
        <name>FAD</name>
        <dbReference type="ChEBI" id="CHEBI:57692"/>
    </ligand>
</feature>
<reference evidence="8 9" key="1">
    <citation type="submission" date="2018-12" db="EMBL/GenBank/DDBJ databases">
        <title>Bacillus yapensis draft genome sequence.</title>
        <authorList>
            <person name="Yu L."/>
            <person name="Xu X."/>
            <person name="Tang X."/>
        </authorList>
    </citation>
    <scope>NUCLEOTIDE SEQUENCE [LARGE SCALE GENOMIC DNA]</scope>
    <source>
        <strain evidence="8 9">XXST-01</strain>
    </source>
</reference>
<evidence type="ECO:0000256" key="5">
    <source>
        <dbReference type="ARBA" id="ARBA00023002"/>
    </source>
</evidence>
<feature type="binding site" evidence="6">
    <location>
        <position position="58"/>
    </location>
    <ligand>
        <name>FAD</name>
        <dbReference type="ChEBI" id="CHEBI:57692"/>
    </ligand>
</feature>
<evidence type="ECO:0000256" key="3">
    <source>
        <dbReference type="ARBA" id="ARBA00022827"/>
    </source>
</evidence>
<evidence type="ECO:0000256" key="1">
    <source>
        <dbReference type="ARBA" id="ARBA00011738"/>
    </source>
</evidence>
<dbReference type="PRINTS" id="PR00469">
    <property type="entry name" value="PNDRDTASEII"/>
</dbReference>
<keyword evidence="9" id="KW-1185">Reference proteome</keyword>
<dbReference type="InterPro" id="IPR022890">
    <property type="entry name" value="Fd--NADP_Rdtase_type_2"/>
</dbReference>
<proteinExistence type="inferred from homology"/>
<dbReference type="EC" id="1.18.1.2" evidence="6"/>
<keyword evidence="4 6" id="KW-0521">NADP</keyword>
<keyword evidence="3 6" id="KW-0274">FAD</keyword>
<feature type="binding site" evidence="6">
    <location>
        <position position="26"/>
    </location>
    <ligand>
        <name>FAD</name>
        <dbReference type="ChEBI" id="CHEBI:57692"/>
    </ligand>
</feature>
<dbReference type="SUPFAM" id="SSF51905">
    <property type="entry name" value="FAD/NAD(P)-binding domain"/>
    <property type="match status" value="2"/>
</dbReference>
<feature type="binding site" evidence="6">
    <location>
        <position position="53"/>
    </location>
    <ligand>
        <name>FAD</name>
        <dbReference type="ChEBI" id="CHEBI:57692"/>
    </ligand>
</feature>
<comment type="cofactor">
    <cofactor evidence="6">
        <name>FAD</name>
        <dbReference type="ChEBI" id="CHEBI:57692"/>
    </cofactor>
    <text evidence="6">Binds 1 FAD per subunit.</text>
</comment>
<feature type="binding site" evidence="6">
    <location>
        <position position="294"/>
    </location>
    <ligand>
        <name>FAD</name>
        <dbReference type="ChEBI" id="CHEBI:57692"/>
    </ligand>
</feature>
<keyword evidence="5 6" id="KW-0560">Oxidoreductase</keyword>
<comment type="catalytic activity">
    <reaction evidence="6">
        <text>2 reduced [2Fe-2S]-[ferredoxin] + NADP(+) + H(+) = 2 oxidized [2Fe-2S]-[ferredoxin] + NADPH</text>
        <dbReference type="Rhea" id="RHEA:20125"/>
        <dbReference type="Rhea" id="RHEA-COMP:10000"/>
        <dbReference type="Rhea" id="RHEA-COMP:10001"/>
        <dbReference type="ChEBI" id="CHEBI:15378"/>
        <dbReference type="ChEBI" id="CHEBI:33737"/>
        <dbReference type="ChEBI" id="CHEBI:33738"/>
        <dbReference type="ChEBI" id="CHEBI:57783"/>
        <dbReference type="ChEBI" id="CHEBI:58349"/>
        <dbReference type="EC" id="1.18.1.2"/>
    </reaction>
</comment>
<protein>
    <recommendedName>
        <fullName evidence="6">Ferredoxin--NADP reductase</fullName>
        <shortName evidence="6">FNR</shortName>
        <shortName evidence="6">Fd-NADP(+) reductase</shortName>
        <ecNumber evidence="6">1.18.1.2</ecNumber>
    </recommendedName>
</protein>
<dbReference type="PRINTS" id="PR00368">
    <property type="entry name" value="FADPNR"/>
</dbReference>
<feature type="binding site" evidence="6">
    <location>
        <position position="334"/>
    </location>
    <ligand>
        <name>FAD</name>
        <dbReference type="ChEBI" id="CHEBI:57692"/>
    </ligand>
</feature>
<evidence type="ECO:0000259" key="7">
    <source>
        <dbReference type="Pfam" id="PF07992"/>
    </source>
</evidence>
<accession>A0A431WCM9</accession>
<dbReference type="InterPro" id="IPR036188">
    <property type="entry name" value="FAD/NAD-bd_sf"/>
</dbReference>
<dbReference type="InterPro" id="IPR023753">
    <property type="entry name" value="FAD/NAD-binding_dom"/>
</dbReference>
<dbReference type="AlphaFoldDB" id="A0A431WCM9"/>
<dbReference type="InterPro" id="IPR050097">
    <property type="entry name" value="Ferredoxin-NADP_redctase_2"/>
</dbReference>
<keyword evidence="2 6" id="KW-0285">Flavoprotein</keyword>
<comment type="subunit">
    <text evidence="1 6">Homodimer.</text>
</comment>
<feature type="domain" description="FAD/NAD(P)-binding" evidence="7">
    <location>
        <begin position="16"/>
        <end position="299"/>
    </location>
</feature>
<feature type="binding site" evidence="6">
    <location>
        <position position="45"/>
    </location>
    <ligand>
        <name>FAD</name>
        <dbReference type="ChEBI" id="CHEBI:57692"/>
    </ligand>
</feature>
<dbReference type="Proteomes" id="UP000271374">
    <property type="component" value="Unassembled WGS sequence"/>
</dbReference>
<dbReference type="Gene3D" id="3.50.50.60">
    <property type="entry name" value="FAD/NAD(P)-binding domain"/>
    <property type="match status" value="2"/>
</dbReference>
<name>A0A431WCM9_9BACI</name>
<organism evidence="8 9">
    <name type="scientific">Bacillus yapensis</name>
    <dbReference type="NCBI Taxonomy" id="2492960"/>
    <lineage>
        <taxon>Bacteria</taxon>
        <taxon>Bacillati</taxon>
        <taxon>Bacillota</taxon>
        <taxon>Bacilli</taxon>
        <taxon>Bacillales</taxon>
        <taxon>Bacillaceae</taxon>
        <taxon>Bacillus</taxon>
    </lineage>
</organism>
<dbReference type="GO" id="GO:0050660">
    <property type="term" value="F:flavin adenine dinucleotide binding"/>
    <property type="evidence" value="ECO:0007669"/>
    <property type="project" value="UniProtKB-UniRule"/>
</dbReference>